<accession>A0AAD9JV82</accession>
<keyword evidence="3" id="KW-1185">Reference proteome</keyword>
<name>A0AAD9JV82_9ANNE</name>
<reference evidence="2" key="1">
    <citation type="journal article" date="2023" name="Mol. Biol. Evol.">
        <title>Third-Generation Sequencing Reveals the Adaptive Role of the Epigenome in Three Deep-Sea Polychaetes.</title>
        <authorList>
            <person name="Perez M."/>
            <person name="Aroh O."/>
            <person name="Sun Y."/>
            <person name="Lan Y."/>
            <person name="Juniper S.K."/>
            <person name="Young C.R."/>
            <person name="Angers B."/>
            <person name="Qian P.Y."/>
        </authorList>
    </citation>
    <scope>NUCLEOTIDE SEQUENCE</scope>
    <source>
        <strain evidence="2">P08H-3</strain>
    </source>
</reference>
<organism evidence="2 3">
    <name type="scientific">Paralvinella palmiformis</name>
    <dbReference type="NCBI Taxonomy" id="53620"/>
    <lineage>
        <taxon>Eukaryota</taxon>
        <taxon>Metazoa</taxon>
        <taxon>Spiralia</taxon>
        <taxon>Lophotrochozoa</taxon>
        <taxon>Annelida</taxon>
        <taxon>Polychaeta</taxon>
        <taxon>Sedentaria</taxon>
        <taxon>Canalipalpata</taxon>
        <taxon>Terebellida</taxon>
        <taxon>Terebelliformia</taxon>
        <taxon>Alvinellidae</taxon>
        <taxon>Paralvinella</taxon>
    </lineage>
</organism>
<comment type="cofactor">
    <cofactor evidence="1">
        <name>Fe(2+)</name>
        <dbReference type="ChEBI" id="CHEBI:29033"/>
    </cofactor>
</comment>
<evidence type="ECO:0000256" key="1">
    <source>
        <dbReference type="ARBA" id="ARBA00001954"/>
    </source>
</evidence>
<sequence>MFLCRSSFNFNVCVFRQVAALYTSVIHHRYLRNHKRVCVELSPCPLSELSGLCTPTQLRHFSVDCKREVDDPGKELKCKDPVDASDSDTEQVIRNDVMVVQDFLNEAEEETLFNEIEPHLKRLRYEVNHWDDAICGYRETERKHWSEESKKILKRVQQVAFPPGEPILPFVHVLDLQKTGLSLLSSSIMRFVNEKDKDKKADVLLGRRSLYVMSGVARYEYTHEILPDELSVFKGVRIPRDRRISVISRNEVLSP</sequence>
<dbReference type="PANTHER" id="PTHR21052">
    <property type="entry name" value="SPERMATOGENESIS ASSOCIATED 11-RELATED"/>
    <property type="match status" value="1"/>
</dbReference>
<comment type="caution">
    <text evidence="2">The sequence shown here is derived from an EMBL/GenBank/DDBJ whole genome shotgun (WGS) entry which is preliminary data.</text>
</comment>
<protein>
    <recommendedName>
        <fullName evidence="4">Alpha-ketoglutarate-dependent dioxygenase alkB homolog 7, mitochondrial</fullName>
    </recommendedName>
</protein>
<dbReference type="GO" id="GO:0006974">
    <property type="term" value="P:DNA damage response"/>
    <property type="evidence" value="ECO:0007669"/>
    <property type="project" value="InterPro"/>
</dbReference>
<dbReference type="PANTHER" id="PTHR21052:SF0">
    <property type="entry name" value="ALPHA-KETOGLUTARATE-DEPENDENT DIOXYGENASE ALKB HOMOLOG 7, MITOCHONDRIAL"/>
    <property type="match status" value="1"/>
</dbReference>
<evidence type="ECO:0008006" key="4">
    <source>
        <dbReference type="Google" id="ProtNLM"/>
    </source>
</evidence>
<dbReference type="AlphaFoldDB" id="A0AAD9JV82"/>
<dbReference type="SUPFAM" id="SSF51197">
    <property type="entry name" value="Clavaminate synthase-like"/>
    <property type="match status" value="1"/>
</dbReference>
<evidence type="ECO:0000313" key="2">
    <source>
        <dbReference type="EMBL" id="KAK2159826.1"/>
    </source>
</evidence>
<dbReference type="Gene3D" id="2.60.120.590">
    <property type="entry name" value="Alpha-ketoglutarate-dependent dioxygenase AlkB-like"/>
    <property type="match status" value="2"/>
</dbReference>
<dbReference type="InterPro" id="IPR037151">
    <property type="entry name" value="AlkB-like_sf"/>
</dbReference>
<proteinExistence type="predicted"/>
<dbReference type="EMBL" id="JAODUP010000145">
    <property type="protein sequence ID" value="KAK2159826.1"/>
    <property type="molecule type" value="Genomic_DNA"/>
</dbReference>
<evidence type="ECO:0000313" key="3">
    <source>
        <dbReference type="Proteomes" id="UP001208570"/>
    </source>
</evidence>
<dbReference type="InterPro" id="IPR032870">
    <property type="entry name" value="ALKBH7-like"/>
</dbReference>
<gene>
    <name evidence="2" type="ORF">LSH36_145g03039</name>
</gene>
<dbReference type="Proteomes" id="UP001208570">
    <property type="component" value="Unassembled WGS sequence"/>
</dbReference>
<dbReference type="GO" id="GO:0006631">
    <property type="term" value="P:fatty acid metabolic process"/>
    <property type="evidence" value="ECO:0007669"/>
    <property type="project" value="TreeGrafter"/>
</dbReference>
<dbReference type="GO" id="GO:0005759">
    <property type="term" value="C:mitochondrial matrix"/>
    <property type="evidence" value="ECO:0007669"/>
    <property type="project" value="TreeGrafter"/>
</dbReference>